<protein>
    <submittedName>
        <fullName evidence="7">Precorrin-6y C5,15-methyltransferase (Decarboxylating) subunit CbiE</fullName>
    </submittedName>
</protein>
<dbReference type="InterPro" id="IPR014008">
    <property type="entry name" value="Cbl_synth_MTase_CbiT"/>
</dbReference>
<evidence type="ECO:0000256" key="5">
    <source>
        <dbReference type="ARBA" id="ARBA00022691"/>
    </source>
</evidence>
<dbReference type="UniPathway" id="UPA00148"/>
<feature type="domain" description="Tetrapyrrole methylase" evidence="6">
    <location>
        <begin position="11"/>
        <end position="194"/>
    </location>
</feature>
<accession>A0A4R4YUY9</accession>
<dbReference type="CDD" id="cd02440">
    <property type="entry name" value="AdoMet_MTases"/>
    <property type="match status" value="1"/>
</dbReference>
<comment type="caution">
    <text evidence="7">The sequence shown here is derived from an EMBL/GenBank/DDBJ whole genome shotgun (WGS) entry which is preliminary data.</text>
</comment>
<dbReference type="SUPFAM" id="SSF53790">
    <property type="entry name" value="Tetrapyrrole methylase"/>
    <property type="match status" value="1"/>
</dbReference>
<dbReference type="Proteomes" id="UP000294947">
    <property type="component" value="Unassembled WGS sequence"/>
</dbReference>
<organism evidence="7 8">
    <name type="scientific">Saccharopolyspora elongata</name>
    <dbReference type="NCBI Taxonomy" id="2530387"/>
    <lineage>
        <taxon>Bacteria</taxon>
        <taxon>Bacillati</taxon>
        <taxon>Actinomycetota</taxon>
        <taxon>Actinomycetes</taxon>
        <taxon>Pseudonocardiales</taxon>
        <taxon>Pseudonocardiaceae</taxon>
        <taxon>Saccharopolyspora</taxon>
    </lineage>
</organism>
<dbReference type="GO" id="GO:0008276">
    <property type="term" value="F:protein methyltransferase activity"/>
    <property type="evidence" value="ECO:0007669"/>
    <property type="project" value="InterPro"/>
</dbReference>
<keyword evidence="5" id="KW-0949">S-adenosyl-L-methionine</keyword>
<dbReference type="GO" id="GO:0032259">
    <property type="term" value="P:methylation"/>
    <property type="evidence" value="ECO:0007669"/>
    <property type="project" value="UniProtKB-KW"/>
</dbReference>
<dbReference type="InterPro" id="IPR012818">
    <property type="entry name" value="CbiE"/>
</dbReference>
<dbReference type="Gene3D" id="3.40.50.150">
    <property type="entry name" value="Vaccinia Virus protein VP39"/>
    <property type="match status" value="1"/>
</dbReference>
<keyword evidence="4 7" id="KW-0808">Transferase</keyword>
<keyword evidence="8" id="KW-1185">Reference proteome</keyword>
<dbReference type="Gene3D" id="3.40.1010.10">
    <property type="entry name" value="Cobalt-precorrin-4 Transmethylase, Domain 1"/>
    <property type="match status" value="1"/>
</dbReference>
<proteinExistence type="predicted"/>
<evidence type="ECO:0000313" key="8">
    <source>
        <dbReference type="Proteomes" id="UP000294947"/>
    </source>
</evidence>
<dbReference type="PANTHER" id="PTHR43182:SF1">
    <property type="entry name" value="COBALT-PRECORRIN-7 C(5)-METHYLTRANSFERASE"/>
    <property type="match status" value="1"/>
</dbReference>
<dbReference type="GO" id="GO:0009236">
    <property type="term" value="P:cobalamin biosynthetic process"/>
    <property type="evidence" value="ECO:0007669"/>
    <property type="project" value="UniProtKB-UniPathway"/>
</dbReference>
<dbReference type="PANTHER" id="PTHR43182">
    <property type="entry name" value="COBALT-PRECORRIN-6B C(15)-METHYLTRANSFERASE (DECARBOXYLATING)"/>
    <property type="match status" value="1"/>
</dbReference>
<dbReference type="InterPro" id="IPR035996">
    <property type="entry name" value="4pyrrol_Methylase_sf"/>
</dbReference>
<evidence type="ECO:0000256" key="4">
    <source>
        <dbReference type="ARBA" id="ARBA00022679"/>
    </source>
</evidence>
<dbReference type="InterPro" id="IPR006365">
    <property type="entry name" value="Cbl_synth_CobL"/>
</dbReference>
<dbReference type="SUPFAM" id="SSF53335">
    <property type="entry name" value="S-adenosyl-L-methionine-dependent methyltransferases"/>
    <property type="match status" value="1"/>
</dbReference>
<keyword evidence="3 7" id="KW-0489">Methyltransferase</keyword>
<sequence>MTVHQEKPELVHVVGIGADGAAGLSPHAREIVDSADVLFGSSRQLDLVPEASGRRVTWPTPMLPALPGLLAAHADRSICVLASGDPMFYGVGATLVKLLGRDRVRIVAHPSSLSLACSRMGWPLQETAVVSLVGRPVELLHPRLQPGNRLLVLSSDGGTPDEVAALLRARGYGPSSMTVLSDLGGAQEGRTSSTADDWDQSAVSPLNVIAVECRPAPDAKLLPSTPGLPDDAFEHDGQLTKRDVRAITLARLAPTPGQLLWDVGAGAGSIAIEWMRSDPACRAIAIEHREDRARRIATNASALGVPGLQVVTGAAPRVLDGLDEPDAIFIGGGGTAPGALEACWAALRRGGRLVVNAVTLELEVLVTDWYGRHGGELVRISVERAAPIGGYTGWRPAMPVTQWAVSKR</sequence>
<dbReference type="AlphaFoldDB" id="A0A4R4YUY9"/>
<evidence type="ECO:0000259" key="6">
    <source>
        <dbReference type="Pfam" id="PF00590"/>
    </source>
</evidence>
<dbReference type="InterPro" id="IPR050714">
    <property type="entry name" value="Cobalamin_biosynth_MTase"/>
</dbReference>
<name>A0A4R4YUY9_9PSEU</name>
<evidence type="ECO:0000256" key="1">
    <source>
        <dbReference type="ARBA" id="ARBA00004953"/>
    </source>
</evidence>
<dbReference type="InterPro" id="IPR014777">
    <property type="entry name" value="4pyrrole_Mease_sub1"/>
</dbReference>
<dbReference type="RefSeq" id="WP_132487337.1">
    <property type="nucleotide sequence ID" value="NZ_SMKW01000026.1"/>
</dbReference>
<keyword evidence="2" id="KW-0169">Cobalamin biosynthesis</keyword>
<dbReference type="NCBIfam" id="TIGR02467">
    <property type="entry name" value="CbiE"/>
    <property type="match status" value="1"/>
</dbReference>
<evidence type="ECO:0000256" key="2">
    <source>
        <dbReference type="ARBA" id="ARBA00022573"/>
    </source>
</evidence>
<dbReference type="PIRSF" id="PIRSF036428">
    <property type="entry name" value="CobL"/>
    <property type="match status" value="1"/>
</dbReference>
<dbReference type="InterPro" id="IPR000878">
    <property type="entry name" value="4pyrrol_Mease"/>
</dbReference>
<gene>
    <name evidence="7" type="primary">cbiE</name>
    <name evidence="7" type="ORF">E1288_20155</name>
</gene>
<dbReference type="NCBIfam" id="TIGR02469">
    <property type="entry name" value="CbiT"/>
    <property type="match status" value="1"/>
</dbReference>
<dbReference type="Pfam" id="PF00590">
    <property type="entry name" value="TP_methylase"/>
    <property type="match status" value="1"/>
</dbReference>
<dbReference type="OrthoDB" id="9787825at2"/>
<comment type="pathway">
    <text evidence="1">Cofactor biosynthesis; adenosylcobalamin biosynthesis.</text>
</comment>
<reference evidence="7 8" key="1">
    <citation type="submission" date="2019-03" db="EMBL/GenBank/DDBJ databases">
        <title>Draft genome sequences of novel Actinobacteria.</title>
        <authorList>
            <person name="Sahin N."/>
            <person name="Ay H."/>
            <person name="Saygin H."/>
        </authorList>
    </citation>
    <scope>NUCLEOTIDE SEQUENCE [LARGE SCALE GENOMIC DNA]</scope>
    <source>
        <strain evidence="7 8">7K502</strain>
    </source>
</reference>
<dbReference type="InterPro" id="IPR029063">
    <property type="entry name" value="SAM-dependent_MTases_sf"/>
</dbReference>
<evidence type="ECO:0000256" key="3">
    <source>
        <dbReference type="ARBA" id="ARBA00022603"/>
    </source>
</evidence>
<dbReference type="CDD" id="cd11644">
    <property type="entry name" value="Precorrin-6Y-MT"/>
    <property type="match status" value="1"/>
</dbReference>
<dbReference type="EMBL" id="SMKW01000026">
    <property type="protein sequence ID" value="TDD49208.1"/>
    <property type="molecule type" value="Genomic_DNA"/>
</dbReference>
<evidence type="ECO:0000313" key="7">
    <source>
        <dbReference type="EMBL" id="TDD49208.1"/>
    </source>
</evidence>